<feature type="compositionally biased region" description="Low complexity" evidence="1">
    <location>
        <begin position="1"/>
        <end position="13"/>
    </location>
</feature>
<dbReference type="EMBL" id="FNSN01000004">
    <property type="protein sequence ID" value="SEC81405.1"/>
    <property type="molecule type" value="Genomic_DNA"/>
</dbReference>
<dbReference type="AlphaFoldDB" id="A0A1H4VKE9"/>
<organism evidence="2 3">
    <name type="scientific">Arthrobacter woluwensis</name>
    <dbReference type="NCBI Taxonomy" id="156980"/>
    <lineage>
        <taxon>Bacteria</taxon>
        <taxon>Bacillati</taxon>
        <taxon>Actinomycetota</taxon>
        <taxon>Actinomycetes</taxon>
        <taxon>Micrococcales</taxon>
        <taxon>Micrococcaceae</taxon>
        <taxon>Arthrobacter</taxon>
    </lineage>
</organism>
<evidence type="ECO:0000256" key="1">
    <source>
        <dbReference type="SAM" id="MobiDB-lite"/>
    </source>
</evidence>
<gene>
    <name evidence="2" type="ORF">SAMN04489745_3231</name>
</gene>
<dbReference type="InterPro" id="IPR007423">
    <property type="entry name" value="Sel_put"/>
</dbReference>
<sequence>MNRKSPTTAAAPPSSEPSPGAPLPPAAAQGVRPVRSASPWERLTRGAESLRRGIRGVLGADAYEKYLEFHAAHHPDHEPLSEAEFWRDRTDRQDRNPQGRCC</sequence>
<feature type="region of interest" description="Disordered" evidence="1">
    <location>
        <begin position="73"/>
        <end position="102"/>
    </location>
</feature>
<feature type="region of interest" description="Disordered" evidence="1">
    <location>
        <begin position="1"/>
        <end position="40"/>
    </location>
</feature>
<dbReference type="STRING" id="156980.SAMN04489745_3231"/>
<keyword evidence="3" id="KW-1185">Reference proteome</keyword>
<proteinExistence type="predicted"/>
<protein>
    <submittedName>
        <fullName evidence="2">Uncharacterized short protein YbdD, DUF466 family</fullName>
    </submittedName>
</protein>
<feature type="compositionally biased region" description="Pro residues" evidence="1">
    <location>
        <begin position="14"/>
        <end position="25"/>
    </location>
</feature>
<accession>A0A1H4VKE9</accession>
<evidence type="ECO:0000313" key="3">
    <source>
        <dbReference type="Proteomes" id="UP000182652"/>
    </source>
</evidence>
<dbReference type="Pfam" id="PF04328">
    <property type="entry name" value="Sel_put"/>
    <property type="match status" value="1"/>
</dbReference>
<reference evidence="2 3" key="1">
    <citation type="submission" date="2016-10" db="EMBL/GenBank/DDBJ databases">
        <authorList>
            <person name="de Groot N.N."/>
        </authorList>
    </citation>
    <scope>NUCLEOTIDE SEQUENCE [LARGE SCALE GENOMIC DNA]</scope>
    <source>
        <strain evidence="2 3">DSM 10495</strain>
    </source>
</reference>
<evidence type="ECO:0000313" key="2">
    <source>
        <dbReference type="EMBL" id="SEC81405.1"/>
    </source>
</evidence>
<dbReference type="Proteomes" id="UP000182652">
    <property type="component" value="Unassembled WGS sequence"/>
</dbReference>
<name>A0A1H4VKE9_9MICC</name>